<dbReference type="Pfam" id="PF08273">
    <property type="entry name" value="Zn_Ribbon_Prim"/>
    <property type="match status" value="1"/>
</dbReference>
<dbReference type="EMBL" id="WSRP01000040">
    <property type="protein sequence ID" value="MVX57673.1"/>
    <property type="molecule type" value="Genomic_DNA"/>
</dbReference>
<dbReference type="InterPro" id="IPR013237">
    <property type="entry name" value="Phage_T7_Gp4_N"/>
</dbReference>
<evidence type="ECO:0000256" key="6">
    <source>
        <dbReference type="ARBA" id="ARBA00023163"/>
    </source>
</evidence>
<dbReference type="InterPro" id="IPR006171">
    <property type="entry name" value="TOPRIM_dom"/>
</dbReference>
<evidence type="ECO:0000256" key="4">
    <source>
        <dbReference type="ARBA" id="ARBA00022695"/>
    </source>
</evidence>
<dbReference type="SUPFAM" id="SSF57783">
    <property type="entry name" value="Zinc beta-ribbon"/>
    <property type="match status" value="1"/>
</dbReference>
<evidence type="ECO:0000256" key="3">
    <source>
        <dbReference type="ARBA" id="ARBA00022679"/>
    </source>
</evidence>
<keyword evidence="6" id="KW-0804">Transcription</keyword>
<dbReference type="GO" id="GO:0008270">
    <property type="term" value="F:zinc ion binding"/>
    <property type="evidence" value="ECO:0007669"/>
    <property type="project" value="InterPro"/>
</dbReference>
<comment type="caution">
    <text evidence="8">The sequence shown here is derived from an EMBL/GenBank/DDBJ whole genome shotgun (WGS) entry which is preliminary data.</text>
</comment>
<dbReference type="Pfam" id="PF13362">
    <property type="entry name" value="Toprim_3"/>
    <property type="match status" value="1"/>
</dbReference>
<evidence type="ECO:0000259" key="7">
    <source>
        <dbReference type="SMART" id="SM00778"/>
    </source>
</evidence>
<organism evidence="8 9">
    <name type="scientific">Parasutterella muris</name>
    <dbReference type="NCBI Taxonomy" id="2565572"/>
    <lineage>
        <taxon>Bacteria</taxon>
        <taxon>Pseudomonadati</taxon>
        <taxon>Pseudomonadota</taxon>
        <taxon>Betaproteobacteria</taxon>
        <taxon>Burkholderiales</taxon>
        <taxon>Sutterellaceae</taxon>
        <taxon>Parasutterella</taxon>
    </lineage>
</organism>
<dbReference type="GO" id="GO:0004386">
    <property type="term" value="F:helicase activity"/>
    <property type="evidence" value="ECO:0007669"/>
    <property type="project" value="InterPro"/>
</dbReference>
<dbReference type="OrthoDB" id="8967890at2"/>
<dbReference type="Pfam" id="PF23639">
    <property type="entry name" value="DUF7146"/>
    <property type="match status" value="1"/>
</dbReference>
<evidence type="ECO:0000313" key="9">
    <source>
        <dbReference type="Proteomes" id="UP000472580"/>
    </source>
</evidence>
<name>A0A6L6YLE1_9BURK</name>
<dbReference type="GO" id="GO:1990077">
    <property type="term" value="C:primosome complex"/>
    <property type="evidence" value="ECO:0007669"/>
    <property type="project" value="UniProtKB-KW"/>
</dbReference>
<reference evidence="8 9" key="1">
    <citation type="submission" date="2019-12" db="EMBL/GenBank/DDBJ databases">
        <title>Microbes associate with the intestines of laboratory mice.</title>
        <authorList>
            <person name="Navarre W."/>
            <person name="Wong E."/>
        </authorList>
    </citation>
    <scope>NUCLEOTIDE SEQUENCE [LARGE SCALE GENOMIC DNA]</scope>
    <source>
        <strain evidence="8 9">NM82_D38</strain>
    </source>
</reference>
<keyword evidence="1" id="KW-0240">DNA-directed RNA polymerase</keyword>
<dbReference type="Gene3D" id="3.90.580.10">
    <property type="entry name" value="Zinc finger, CHC2-type domain"/>
    <property type="match status" value="1"/>
</dbReference>
<feature type="domain" description="DNA primase/helicase Gp4 N-terminal Bacteriophage T7-like" evidence="7">
    <location>
        <begin position="42"/>
        <end position="78"/>
    </location>
</feature>
<dbReference type="AlphaFoldDB" id="A0A6L6YLE1"/>
<dbReference type="GO" id="GO:0003677">
    <property type="term" value="F:DNA binding"/>
    <property type="evidence" value="ECO:0007669"/>
    <property type="project" value="InterPro"/>
</dbReference>
<dbReference type="GO" id="GO:0006269">
    <property type="term" value="P:DNA replication, synthesis of primer"/>
    <property type="evidence" value="ECO:0007669"/>
    <property type="project" value="UniProtKB-KW"/>
</dbReference>
<evidence type="ECO:0000256" key="1">
    <source>
        <dbReference type="ARBA" id="ARBA00022478"/>
    </source>
</evidence>
<accession>A0A6L6YLE1</accession>
<proteinExistence type="predicted"/>
<evidence type="ECO:0000256" key="2">
    <source>
        <dbReference type="ARBA" id="ARBA00022515"/>
    </source>
</evidence>
<dbReference type="InterPro" id="IPR055570">
    <property type="entry name" value="DUF7146"/>
</dbReference>
<protein>
    <submittedName>
        <fullName evidence="8">DNA primase</fullName>
    </submittedName>
</protein>
<evidence type="ECO:0000313" key="8">
    <source>
        <dbReference type="EMBL" id="MVX57673.1"/>
    </source>
</evidence>
<keyword evidence="5" id="KW-0235">DNA replication</keyword>
<keyword evidence="3" id="KW-0808">Transferase</keyword>
<dbReference type="SMART" id="SM00778">
    <property type="entry name" value="Prim_Zn_Ribbon"/>
    <property type="match status" value="1"/>
</dbReference>
<keyword evidence="4" id="KW-0548">Nucleotidyltransferase</keyword>
<dbReference type="InterPro" id="IPR036977">
    <property type="entry name" value="DNA_primase_Znf_CHC2"/>
</dbReference>
<gene>
    <name evidence="8" type="ORF">E5987_10785</name>
</gene>
<dbReference type="GO" id="GO:0016779">
    <property type="term" value="F:nucleotidyltransferase activity"/>
    <property type="evidence" value="ECO:0007669"/>
    <property type="project" value="UniProtKB-KW"/>
</dbReference>
<dbReference type="Proteomes" id="UP000472580">
    <property type="component" value="Unassembled WGS sequence"/>
</dbReference>
<dbReference type="GO" id="GO:0000428">
    <property type="term" value="C:DNA-directed RNA polymerase complex"/>
    <property type="evidence" value="ECO:0007669"/>
    <property type="project" value="UniProtKB-KW"/>
</dbReference>
<evidence type="ECO:0000256" key="5">
    <source>
        <dbReference type="ARBA" id="ARBA00022705"/>
    </source>
</evidence>
<keyword evidence="9" id="KW-1185">Reference proteome</keyword>
<keyword evidence="2" id="KW-0639">Primosome</keyword>
<sequence length="334" mass="38192">MMIKDMQTRICPETVALILERAQGNYREILQYAGVSEKVLHKPNQECPWCGGEDRFSFTDKFRKGDSYCRHCGHHSGVDLLMLIRNFSYKEALLYIADFFSIPVEEYRAVRRRKPIQRTRDSVERLWSSSRPIEEGDGAYLYLRSRGILGKLPPALRSIKSMRYSQQAENGQDWESSYFEGLIAEISDMHGKRVNLHRTYLEGGRKADVKTVKKVLSKELSGCSIRLGEYQPDGVLGLAEGIETALSASELFKVPVWSVIAAFNFKQFVPPEGVRKLILFADADLNFVGQREAYCAAAVLKQRYPALEVEVRLPDFPGWDWNDVLMHRRAQKAS</sequence>